<protein>
    <submittedName>
        <fullName evidence="1">Uncharacterized protein</fullName>
    </submittedName>
</protein>
<proteinExistence type="predicted"/>
<sequence length="155" mass="16815">MYGSWMNVMGQPNRCRDSILRLRASEMSAKVTPILLLAVLLGCLAFSANCEGGYEERRPPGDGRRCQLTGDGMTVRRRSSSRRKMMTNMVAGACVKNTCEGSICYCCQTVPTKPCFLELDACLRVCSGPLLAEPLPVSSSSAGRQQAPRREASSA</sequence>
<gene>
    <name evidence="1" type="ORF">C2845_PM12G06640</name>
</gene>
<evidence type="ECO:0000313" key="2">
    <source>
        <dbReference type="Proteomes" id="UP000275267"/>
    </source>
</evidence>
<comment type="caution">
    <text evidence="1">The sequence shown here is derived from an EMBL/GenBank/DDBJ whole genome shotgun (WGS) entry which is preliminary data.</text>
</comment>
<dbReference type="OrthoDB" id="713035at2759"/>
<evidence type="ECO:0000313" key="1">
    <source>
        <dbReference type="EMBL" id="RLM80264.1"/>
    </source>
</evidence>
<reference evidence="2" key="1">
    <citation type="journal article" date="2019" name="Nat. Commun.">
        <title>The genome of broomcorn millet.</title>
        <authorList>
            <person name="Zou C."/>
            <person name="Miki D."/>
            <person name="Li D."/>
            <person name="Tang Q."/>
            <person name="Xiao L."/>
            <person name="Rajput S."/>
            <person name="Deng P."/>
            <person name="Jia W."/>
            <person name="Huang R."/>
            <person name="Zhang M."/>
            <person name="Sun Y."/>
            <person name="Hu J."/>
            <person name="Fu X."/>
            <person name="Schnable P.S."/>
            <person name="Li F."/>
            <person name="Zhang H."/>
            <person name="Feng B."/>
            <person name="Zhu X."/>
            <person name="Liu R."/>
            <person name="Schnable J.C."/>
            <person name="Zhu J.-K."/>
            <person name="Zhang H."/>
        </authorList>
    </citation>
    <scope>NUCLEOTIDE SEQUENCE [LARGE SCALE GENOMIC DNA]</scope>
</reference>
<name>A0A3L6QI27_PANMI</name>
<dbReference type="Proteomes" id="UP000275267">
    <property type="component" value="Unassembled WGS sequence"/>
</dbReference>
<dbReference type="AlphaFoldDB" id="A0A3L6QI27"/>
<dbReference type="EMBL" id="PQIB02000012">
    <property type="protein sequence ID" value="RLM80264.1"/>
    <property type="molecule type" value="Genomic_DNA"/>
</dbReference>
<accession>A0A3L6QI27</accession>
<keyword evidence="2" id="KW-1185">Reference proteome</keyword>
<organism evidence="1 2">
    <name type="scientific">Panicum miliaceum</name>
    <name type="common">Proso millet</name>
    <name type="synonym">Broomcorn millet</name>
    <dbReference type="NCBI Taxonomy" id="4540"/>
    <lineage>
        <taxon>Eukaryota</taxon>
        <taxon>Viridiplantae</taxon>
        <taxon>Streptophyta</taxon>
        <taxon>Embryophyta</taxon>
        <taxon>Tracheophyta</taxon>
        <taxon>Spermatophyta</taxon>
        <taxon>Magnoliopsida</taxon>
        <taxon>Liliopsida</taxon>
        <taxon>Poales</taxon>
        <taxon>Poaceae</taxon>
        <taxon>PACMAD clade</taxon>
        <taxon>Panicoideae</taxon>
        <taxon>Panicodae</taxon>
        <taxon>Paniceae</taxon>
        <taxon>Panicinae</taxon>
        <taxon>Panicum</taxon>
        <taxon>Panicum sect. Panicum</taxon>
    </lineage>
</organism>